<dbReference type="SUPFAM" id="SSF53448">
    <property type="entry name" value="Nucleotide-diphospho-sugar transferases"/>
    <property type="match status" value="1"/>
</dbReference>
<dbReference type="InterPro" id="IPR029044">
    <property type="entry name" value="Nucleotide-diphossugar_trans"/>
</dbReference>
<name>A0ABP7WBL2_9SPHI</name>
<sequence length="321" mass="36458">MTARQYTMQGKFSEDYSVITFATNKLTYAWFALNCAQSVVIHNDIKVFVVSNLDFAIPAGFKNNIFIIPVKPEHIPLGIEIKLHVDEYIQTQHTLFIDSDCICFGHLNDIFDAAKGQDVTVAGNIVPAENWCGAKQAKTINEQFNLDKLIRYNGGLYYIKRSAISTAIYQKAREIGQQYDSLGFHRINNKGINEEGPMSIAMMLNNQQPIADNGRTMTDMHTDQRPRIINVLTGERLMRNPEYPSPNHRSWYPAQYSPLILHFGGANLKAYPYRSQSLLLKLSTIGAPVWLATALVDTFIHGPYKTYHWLRGLLRKLKTSL</sequence>
<evidence type="ECO:0008006" key="3">
    <source>
        <dbReference type="Google" id="ProtNLM"/>
    </source>
</evidence>
<proteinExistence type="predicted"/>
<evidence type="ECO:0000313" key="1">
    <source>
        <dbReference type="EMBL" id="GAA4084385.1"/>
    </source>
</evidence>
<protein>
    <recommendedName>
        <fullName evidence="3">Glycosyl transferase family 8</fullName>
    </recommendedName>
</protein>
<accession>A0ABP7WBL2</accession>
<dbReference type="Proteomes" id="UP001500841">
    <property type="component" value="Unassembled WGS sequence"/>
</dbReference>
<organism evidence="1 2">
    <name type="scientific">Mucilaginibacter panaciglaebae</name>
    <dbReference type="NCBI Taxonomy" id="502331"/>
    <lineage>
        <taxon>Bacteria</taxon>
        <taxon>Pseudomonadati</taxon>
        <taxon>Bacteroidota</taxon>
        <taxon>Sphingobacteriia</taxon>
        <taxon>Sphingobacteriales</taxon>
        <taxon>Sphingobacteriaceae</taxon>
        <taxon>Mucilaginibacter</taxon>
    </lineage>
</organism>
<keyword evidence="2" id="KW-1185">Reference proteome</keyword>
<dbReference type="Gene3D" id="3.90.550.10">
    <property type="entry name" value="Spore Coat Polysaccharide Biosynthesis Protein SpsA, Chain A"/>
    <property type="match status" value="1"/>
</dbReference>
<dbReference type="RefSeq" id="WP_345100323.1">
    <property type="nucleotide sequence ID" value="NZ_BAABCV010000001.1"/>
</dbReference>
<dbReference type="EMBL" id="BAABCV010000001">
    <property type="protein sequence ID" value="GAA4084385.1"/>
    <property type="molecule type" value="Genomic_DNA"/>
</dbReference>
<reference evidence="2" key="1">
    <citation type="journal article" date="2019" name="Int. J. Syst. Evol. Microbiol.">
        <title>The Global Catalogue of Microorganisms (GCM) 10K type strain sequencing project: providing services to taxonomists for standard genome sequencing and annotation.</title>
        <authorList>
            <consortium name="The Broad Institute Genomics Platform"/>
            <consortium name="The Broad Institute Genome Sequencing Center for Infectious Disease"/>
            <person name="Wu L."/>
            <person name="Ma J."/>
        </authorList>
    </citation>
    <scope>NUCLEOTIDE SEQUENCE [LARGE SCALE GENOMIC DNA]</scope>
    <source>
        <strain evidence="2">JCM 17085</strain>
    </source>
</reference>
<comment type="caution">
    <text evidence="1">The sequence shown here is derived from an EMBL/GenBank/DDBJ whole genome shotgun (WGS) entry which is preliminary data.</text>
</comment>
<evidence type="ECO:0000313" key="2">
    <source>
        <dbReference type="Proteomes" id="UP001500841"/>
    </source>
</evidence>
<gene>
    <name evidence="1" type="ORF">GCM10022392_01390</name>
</gene>